<dbReference type="InterPro" id="IPR013783">
    <property type="entry name" value="Ig-like_fold"/>
</dbReference>
<dbReference type="Proteomes" id="UP001434883">
    <property type="component" value="Unassembled WGS sequence"/>
</dbReference>
<feature type="domain" description="Ig-like" evidence="1">
    <location>
        <begin position="154"/>
        <end position="209"/>
    </location>
</feature>
<sequence length="209" mass="23013">VSAEVSRCPRLKVLRLEENCLELSSIPQSILSESQVWVGLPVETKLDHSLQHNLLHCCSNRNINHLLRNPTRHGSLPVAFFSQLLVKSVQQQDAGQYWCEVEFHGLTFSSERAWITVEGKTPNTPQCLCSDSCLVYWSWSSSVPPALLTPAGVPHFIQEPQDVATFPNAPFNLSCAAVGPPEPVDVLWWLGGVKEGGPQPSPSVFHVPG</sequence>
<evidence type="ECO:0000259" key="1">
    <source>
        <dbReference type="PROSITE" id="PS50835"/>
    </source>
</evidence>
<gene>
    <name evidence="2" type="ORF">XENOCAPTIV_022235</name>
</gene>
<comment type="caution">
    <text evidence="2">The sequence shown here is derived from an EMBL/GenBank/DDBJ whole genome shotgun (WGS) entry which is preliminary data.</text>
</comment>
<name>A0ABV0RWN4_9TELE</name>
<proteinExistence type="predicted"/>
<evidence type="ECO:0000313" key="2">
    <source>
        <dbReference type="EMBL" id="MEQ2211978.1"/>
    </source>
</evidence>
<dbReference type="Gene3D" id="2.60.40.10">
    <property type="entry name" value="Immunoglobulins"/>
    <property type="match status" value="2"/>
</dbReference>
<dbReference type="PROSITE" id="PS50835">
    <property type="entry name" value="IG_LIKE"/>
    <property type="match status" value="1"/>
</dbReference>
<keyword evidence="3" id="KW-1185">Reference proteome</keyword>
<dbReference type="InterPro" id="IPR007110">
    <property type="entry name" value="Ig-like_dom"/>
</dbReference>
<organism evidence="2 3">
    <name type="scientific">Xenoophorus captivus</name>
    <dbReference type="NCBI Taxonomy" id="1517983"/>
    <lineage>
        <taxon>Eukaryota</taxon>
        <taxon>Metazoa</taxon>
        <taxon>Chordata</taxon>
        <taxon>Craniata</taxon>
        <taxon>Vertebrata</taxon>
        <taxon>Euteleostomi</taxon>
        <taxon>Actinopterygii</taxon>
        <taxon>Neopterygii</taxon>
        <taxon>Teleostei</taxon>
        <taxon>Neoteleostei</taxon>
        <taxon>Acanthomorphata</taxon>
        <taxon>Ovalentaria</taxon>
        <taxon>Atherinomorphae</taxon>
        <taxon>Cyprinodontiformes</taxon>
        <taxon>Goodeidae</taxon>
        <taxon>Xenoophorus</taxon>
    </lineage>
</organism>
<protein>
    <recommendedName>
        <fullName evidence="1">Ig-like domain-containing protein</fullName>
    </recommendedName>
</protein>
<reference evidence="2 3" key="1">
    <citation type="submission" date="2021-06" db="EMBL/GenBank/DDBJ databases">
        <authorList>
            <person name="Palmer J.M."/>
        </authorList>
    </citation>
    <scope>NUCLEOTIDE SEQUENCE [LARGE SCALE GENOMIC DNA]</scope>
    <source>
        <strain evidence="2 3">XC_2019</strain>
        <tissue evidence="2">Muscle</tissue>
    </source>
</reference>
<evidence type="ECO:0000313" key="3">
    <source>
        <dbReference type="Proteomes" id="UP001434883"/>
    </source>
</evidence>
<dbReference type="EMBL" id="JAHRIN010059309">
    <property type="protein sequence ID" value="MEQ2211978.1"/>
    <property type="molecule type" value="Genomic_DNA"/>
</dbReference>
<dbReference type="SUPFAM" id="SSF48726">
    <property type="entry name" value="Immunoglobulin"/>
    <property type="match status" value="2"/>
</dbReference>
<dbReference type="InterPro" id="IPR036179">
    <property type="entry name" value="Ig-like_dom_sf"/>
</dbReference>
<feature type="non-terminal residue" evidence="2">
    <location>
        <position position="1"/>
    </location>
</feature>
<accession>A0ABV0RWN4</accession>